<dbReference type="InterPro" id="IPR056287">
    <property type="entry name" value="PH_AIR9"/>
</dbReference>
<dbReference type="Pfam" id="PF23197">
    <property type="entry name" value="IG_AIR9"/>
    <property type="match status" value="2"/>
</dbReference>
<dbReference type="AlphaFoldDB" id="A0A396GL96"/>
<dbReference type="PANTHER" id="PTHR31149:SF11">
    <property type="entry name" value="187-KDA MICROTUBULE-ASSOCIATED PROTEIN AIR9"/>
    <property type="match status" value="1"/>
</dbReference>
<dbReference type="EMBL" id="PSQE01000008">
    <property type="protein sequence ID" value="RHN40951.1"/>
    <property type="molecule type" value="Genomic_DNA"/>
</dbReference>
<protein>
    <submittedName>
        <fullName evidence="3">Uncharacterized protein</fullName>
    </submittedName>
</protein>
<comment type="caution">
    <text evidence="3">The sequence shown here is derived from an EMBL/GenBank/DDBJ whole genome shotgun (WGS) entry which is preliminary data.</text>
</comment>
<proteinExistence type="predicted"/>
<feature type="domain" description="AIR9-like A9" evidence="1">
    <location>
        <begin position="102"/>
        <end position="187"/>
    </location>
</feature>
<feature type="domain" description="AIR9 PH-like" evidence="2">
    <location>
        <begin position="218"/>
        <end position="300"/>
    </location>
</feature>
<dbReference type="InterPro" id="IPR056284">
    <property type="entry name" value="AIR9-like_A9"/>
</dbReference>
<dbReference type="Gramene" id="rna47201">
    <property type="protein sequence ID" value="RHN40951.1"/>
    <property type="gene ID" value="gene47201"/>
</dbReference>
<sequence length="304" mass="33942">MAASPSVSNVRITGDAFEGMTINGVGDYFGGWEGHSKFEWLRHKDTGDRLLVSAGTTSDYTLTEEDVGCCLTFAYTPINSEGQEGIKAFSAVFPVVQGIPRVHNLKIEGKGFHTSVYYVDGIYSGGKQGKKRIQWFRSMEGRPDMIIPGETCIVYEANVGDVGYKLVAVYTPIREDGVEGQSVSVSTDPIAVEPDILKKVNCIVDRGSVKFEVACDRGQTSEKRQKRILDINRKRVKMVKPAFFPTTEFRASYGPTLHVKLFENDGYRLKIAVEGENETEFKVHYREIRDVIFLVIRLFATPSN</sequence>
<evidence type="ECO:0000259" key="1">
    <source>
        <dbReference type="Pfam" id="PF23197"/>
    </source>
</evidence>
<evidence type="ECO:0000313" key="4">
    <source>
        <dbReference type="Proteomes" id="UP000265566"/>
    </source>
</evidence>
<dbReference type="Proteomes" id="UP000265566">
    <property type="component" value="Chromosome 8"/>
</dbReference>
<reference evidence="4" key="1">
    <citation type="journal article" date="2018" name="Nat. Plants">
        <title>Whole-genome landscape of Medicago truncatula symbiotic genes.</title>
        <authorList>
            <person name="Pecrix Y."/>
            <person name="Staton S.E."/>
            <person name="Sallet E."/>
            <person name="Lelandais-Briere C."/>
            <person name="Moreau S."/>
            <person name="Carrere S."/>
            <person name="Blein T."/>
            <person name="Jardinaud M.F."/>
            <person name="Latrasse D."/>
            <person name="Zouine M."/>
            <person name="Zahm M."/>
            <person name="Kreplak J."/>
            <person name="Mayjonade B."/>
            <person name="Satge C."/>
            <person name="Perez M."/>
            <person name="Cauet S."/>
            <person name="Marande W."/>
            <person name="Chantry-Darmon C."/>
            <person name="Lopez-Roques C."/>
            <person name="Bouchez O."/>
            <person name="Berard A."/>
            <person name="Debelle F."/>
            <person name="Munos S."/>
            <person name="Bendahmane A."/>
            <person name="Berges H."/>
            <person name="Niebel A."/>
            <person name="Buitink J."/>
            <person name="Frugier F."/>
            <person name="Benhamed M."/>
            <person name="Crespi M."/>
            <person name="Gouzy J."/>
            <person name="Gamas P."/>
        </authorList>
    </citation>
    <scope>NUCLEOTIDE SEQUENCE [LARGE SCALE GENOMIC DNA]</scope>
    <source>
        <strain evidence="4">cv. Jemalong A17</strain>
    </source>
</reference>
<dbReference type="PANTHER" id="PTHR31149">
    <property type="entry name" value="EXPRESSED PROTEIN"/>
    <property type="match status" value="1"/>
</dbReference>
<dbReference type="Pfam" id="PF23218">
    <property type="entry name" value="PH_AIR9"/>
    <property type="match status" value="1"/>
</dbReference>
<evidence type="ECO:0000313" key="3">
    <source>
        <dbReference type="EMBL" id="RHN40951.1"/>
    </source>
</evidence>
<accession>A0A396GL96</accession>
<organism evidence="3 4">
    <name type="scientific">Medicago truncatula</name>
    <name type="common">Barrel medic</name>
    <name type="synonym">Medicago tribuloides</name>
    <dbReference type="NCBI Taxonomy" id="3880"/>
    <lineage>
        <taxon>Eukaryota</taxon>
        <taxon>Viridiplantae</taxon>
        <taxon>Streptophyta</taxon>
        <taxon>Embryophyta</taxon>
        <taxon>Tracheophyta</taxon>
        <taxon>Spermatophyta</taxon>
        <taxon>Magnoliopsida</taxon>
        <taxon>eudicotyledons</taxon>
        <taxon>Gunneridae</taxon>
        <taxon>Pentapetalae</taxon>
        <taxon>rosids</taxon>
        <taxon>fabids</taxon>
        <taxon>Fabales</taxon>
        <taxon>Fabaceae</taxon>
        <taxon>Papilionoideae</taxon>
        <taxon>50 kb inversion clade</taxon>
        <taxon>NPAAA clade</taxon>
        <taxon>Hologalegina</taxon>
        <taxon>IRL clade</taxon>
        <taxon>Trifolieae</taxon>
        <taxon>Medicago</taxon>
    </lineage>
</organism>
<dbReference type="Gene3D" id="2.60.40.2700">
    <property type="match status" value="1"/>
</dbReference>
<gene>
    <name evidence="3" type="ORF">MtrunA17_Chr8g0360651</name>
</gene>
<name>A0A396GL96_MEDTR</name>
<feature type="domain" description="AIR9-like A9" evidence="1">
    <location>
        <begin position="6"/>
        <end position="86"/>
    </location>
</feature>
<evidence type="ECO:0000259" key="2">
    <source>
        <dbReference type="Pfam" id="PF23218"/>
    </source>
</evidence>